<dbReference type="EMBL" id="JAVHJL010000003">
    <property type="protein sequence ID" value="KAK6507928.1"/>
    <property type="molecule type" value="Genomic_DNA"/>
</dbReference>
<feature type="transmembrane region" description="Helical" evidence="1">
    <location>
        <begin position="68"/>
        <end position="95"/>
    </location>
</feature>
<gene>
    <name evidence="2" type="ORF">TWF481_006349</name>
</gene>
<feature type="transmembrane region" description="Helical" evidence="1">
    <location>
        <begin position="38"/>
        <end position="56"/>
    </location>
</feature>
<feature type="transmembrane region" description="Helical" evidence="1">
    <location>
        <begin position="141"/>
        <end position="164"/>
    </location>
</feature>
<organism evidence="2 3">
    <name type="scientific">Arthrobotrys musiformis</name>
    <dbReference type="NCBI Taxonomy" id="47236"/>
    <lineage>
        <taxon>Eukaryota</taxon>
        <taxon>Fungi</taxon>
        <taxon>Dikarya</taxon>
        <taxon>Ascomycota</taxon>
        <taxon>Pezizomycotina</taxon>
        <taxon>Orbiliomycetes</taxon>
        <taxon>Orbiliales</taxon>
        <taxon>Orbiliaceae</taxon>
        <taxon>Arthrobotrys</taxon>
    </lineage>
</organism>
<name>A0AAV9WM46_9PEZI</name>
<protein>
    <submittedName>
        <fullName evidence="2">Uncharacterized protein</fullName>
    </submittedName>
</protein>
<evidence type="ECO:0000256" key="1">
    <source>
        <dbReference type="SAM" id="Phobius"/>
    </source>
</evidence>
<reference evidence="2 3" key="1">
    <citation type="submission" date="2023-08" db="EMBL/GenBank/DDBJ databases">
        <authorList>
            <person name="Palmer J.M."/>
        </authorList>
    </citation>
    <scope>NUCLEOTIDE SEQUENCE [LARGE SCALE GENOMIC DNA]</scope>
    <source>
        <strain evidence="2 3">TWF481</strain>
    </source>
</reference>
<sequence length="600" mass="66662">MSDVYNSVVATETKTDPKALKCSTNHGRIFWKEISWRFMSALTFSGLIVVTLYKFSKLGNLSRWEKRWFNVLVILCSALVSLSLSSLLGLLGNMIRWPLLARKRHRPLDVDLILGMANPTGSLKLIWQHTVKDRKWTKTTLAVAIFLVVNIAGRLSVAVFGLTFDLNEQPGIEYPVMVTDWSTGDWFDLAADAPKRHFGDNGAANPSLVRMNNYAAIALSAGGMDFNETDPVDYNVTNLGGQGLNRRVEGDTLTYSYFLKEYRGLEVNSSADKVLHSSSRCSSRTIDSDDVYEDGVYVGNPDDITAESEDSLYILRGIRAAYGGNLDEYLWVGELQYRNLSDTSACSTTYFFSQGGSHATLYECTTCLSDQNNNPGVGDNLFHGLPAINSTATANLLLVFGILERVWTYTSRYREESGLAIRIYSGKPRFAHFMNDLGAGYIRTPPFNNKSESELFAAHLAARLPLFAVMGAETRLPKVARDDGATERLFVNVVVEVRWSRAIGVLIALLVGQLAAIAIVMIVCRKVFVRDHDSCLSIARLLRSAMGKVDGGSVNTGLEIAEYLEAMEVEMMYGSRGEGDYRVVDLWNDIEKDFPDAVYR</sequence>
<keyword evidence="1" id="KW-1133">Transmembrane helix</keyword>
<evidence type="ECO:0000313" key="2">
    <source>
        <dbReference type="EMBL" id="KAK6507928.1"/>
    </source>
</evidence>
<keyword evidence="1" id="KW-0472">Membrane</keyword>
<evidence type="ECO:0000313" key="3">
    <source>
        <dbReference type="Proteomes" id="UP001370758"/>
    </source>
</evidence>
<keyword evidence="1" id="KW-0812">Transmembrane</keyword>
<accession>A0AAV9WM46</accession>
<proteinExistence type="predicted"/>
<comment type="caution">
    <text evidence="2">The sequence shown here is derived from an EMBL/GenBank/DDBJ whole genome shotgun (WGS) entry which is preliminary data.</text>
</comment>
<dbReference type="AlphaFoldDB" id="A0AAV9WM46"/>
<dbReference type="Proteomes" id="UP001370758">
    <property type="component" value="Unassembled WGS sequence"/>
</dbReference>
<feature type="transmembrane region" description="Helical" evidence="1">
    <location>
        <begin position="502"/>
        <end position="524"/>
    </location>
</feature>
<keyword evidence="3" id="KW-1185">Reference proteome</keyword>